<reference evidence="5" key="1">
    <citation type="submission" date="2021-02" db="EMBL/GenBank/DDBJ databases">
        <authorList>
            <person name="Nowell W R."/>
        </authorList>
    </citation>
    <scope>NUCLEOTIDE SEQUENCE</scope>
</reference>
<evidence type="ECO:0000256" key="2">
    <source>
        <dbReference type="ARBA" id="ARBA00022737"/>
    </source>
</evidence>
<comment type="caution">
    <text evidence="5">The sequence shown here is derived from an EMBL/GenBank/DDBJ whole genome shotgun (WGS) entry which is preliminary data.</text>
</comment>
<evidence type="ECO:0000256" key="4">
    <source>
        <dbReference type="SAM" id="Phobius"/>
    </source>
</evidence>
<keyword evidence="4" id="KW-1133">Transmembrane helix</keyword>
<protein>
    <submittedName>
        <fullName evidence="5">Uncharacterized protein</fullName>
    </submittedName>
</protein>
<dbReference type="PANTHER" id="PTHR46344:SF27">
    <property type="entry name" value="KELCH REPEAT SUPERFAMILY PROTEIN"/>
    <property type="match status" value="1"/>
</dbReference>
<dbReference type="Proteomes" id="UP000663828">
    <property type="component" value="Unassembled WGS sequence"/>
</dbReference>
<keyword evidence="4" id="KW-0812">Transmembrane</keyword>
<accession>A0A816FNW6</accession>
<proteinExistence type="predicted"/>
<organism evidence="5 6">
    <name type="scientific">Adineta ricciae</name>
    <name type="common">Rotifer</name>
    <dbReference type="NCBI Taxonomy" id="249248"/>
    <lineage>
        <taxon>Eukaryota</taxon>
        <taxon>Metazoa</taxon>
        <taxon>Spiralia</taxon>
        <taxon>Gnathifera</taxon>
        <taxon>Rotifera</taxon>
        <taxon>Eurotatoria</taxon>
        <taxon>Bdelloidea</taxon>
        <taxon>Adinetida</taxon>
        <taxon>Adinetidae</taxon>
        <taxon>Adineta</taxon>
    </lineage>
</organism>
<dbReference type="InterPro" id="IPR015915">
    <property type="entry name" value="Kelch-typ_b-propeller"/>
</dbReference>
<keyword evidence="1" id="KW-0880">Kelch repeat</keyword>
<dbReference type="Pfam" id="PF01344">
    <property type="entry name" value="Kelch_1"/>
    <property type="match status" value="1"/>
</dbReference>
<name>A0A816FNW6_ADIRI</name>
<feature type="non-terminal residue" evidence="5">
    <location>
        <position position="1"/>
    </location>
</feature>
<feature type="compositionally biased region" description="Basic and acidic residues" evidence="3">
    <location>
        <begin position="43"/>
        <end position="55"/>
    </location>
</feature>
<evidence type="ECO:0000313" key="6">
    <source>
        <dbReference type="Proteomes" id="UP000663828"/>
    </source>
</evidence>
<dbReference type="Gene3D" id="2.120.10.80">
    <property type="entry name" value="Kelch-type beta propeller"/>
    <property type="match status" value="1"/>
</dbReference>
<dbReference type="Pfam" id="PF24681">
    <property type="entry name" value="Kelch_KLHDC2_KLHL20_DRC7"/>
    <property type="match status" value="1"/>
</dbReference>
<feature type="region of interest" description="Disordered" evidence="3">
    <location>
        <begin position="18"/>
        <end position="62"/>
    </location>
</feature>
<dbReference type="Gene3D" id="2.130.10.80">
    <property type="entry name" value="Galactose oxidase/kelch, beta-propeller"/>
    <property type="match status" value="2"/>
</dbReference>
<evidence type="ECO:0000313" key="5">
    <source>
        <dbReference type="EMBL" id="CAF1663879.1"/>
    </source>
</evidence>
<keyword evidence="4" id="KW-0472">Membrane</keyword>
<dbReference type="AlphaFoldDB" id="A0A816FNW6"/>
<keyword evidence="2" id="KW-0677">Repeat</keyword>
<dbReference type="SMART" id="SM00612">
    <property type="entry name" value="Kelch"/>
    <property type="match status" value="5"/>
</dbReference>
<evidence type="ECO:0000256" key="3">
    <source>
        <dbReference type="SAM" id="MobiDB-lite"/>
    </source>
</evidence>
<dbReference type="InterPro" id="IPR037293">
    <property type="entry name" value="Gal_Oxidase_central_sf"/>
</dbReference>
<evidence type="ECO:0000256" key="1">
    <source>
        <dbReference type="ARBA" id="ARBA00022441"/>
    </source>
</evidence>
<dbReference type="InterPro" id="IPR006652">
    <property type="entry name" value="Kelch_1"/>
</dbReference>
<keyword evidence="6" id="KW-1185">Reference proteome</keyword>
<feature type="transmembrane region" description="Helical" evidence="4">
    <location>
        <begin position="129"/>
        <end position="153"/>
    </location>
</feature>
<dbReference type="EMBL" id="CAJNOR010011814">
    <property type="protein sequence ID" value="CAF1663879.1"/>
    <property type="molecule type" value="Genomic_DNA"/>
</dbReference>
<sequence>MQEIPSIRVELVRRPKRKPSRWIAKVASSNGNRENQKHLPLKSNEKSLSTEEHRSNYPILSNNSLNSDLETVTTDSQISSEKKTNRMYTPTIFSLNIASATSEISSNYAPAWDSHKKSKKKNKKCPKPWIIILGVLIIFMILVGIAIGIYALLRKNQSKTTISNPEWFSTNNMIDIRYYHTATVLTNGKVLIAGGNNGSVLDNAELFDPSTETWIITGSMNFKRFGHTATLLANGQVLIVGGFDSSTQWNSTELYNPLTGSWIVTSNMIESRSYHTATVLQNGKVLVTGGRDDNGVFISRCEIYNPSTGLWTSTGNMNNGRGLHTASILANGKVLVAGGYDIGVLNTAELYDPSTGIWTITGNTNYNRYMHTASILNNGKVLITAGSSNGALLNTAELYDPSTGLWSNTGSMNYTAYYHTSSVLQNGNVL</sequence>
<dbReference type="SUPFAM" id="SSF117281">
    <property type="entry name" value="Kelch motif"/>
    <property type="match status" value="2"/>
</dbReference>
<dbReference type="PANTHER" id="PTHR46344">
    <property type="entry name" value="OS02G0202900 PROTEIN"/>
    <property type="match status" value="1"/>
</dbReference>
<gene>
    <name evidence="5" type="ORF">XAT740_LOCUS57402</name>
</gene>